<comment type="caution">
    <text evidence="4">The sequence shown here is derived from an EMBL/GenBank/DDBJ whole genome shotgun (WGS) entry which is preliminary data.</text>
</comment>
<dbReference type="InterPro" id="IPR034904">
    <property type="entry name" value="FSCA_dom_sf"/>
</dbReference>
<dbReference type="SUPFAM" id="SSF117916">
    <property type="entry name" value="Fe-S cluster assembly (FSCA) domain-like"/>
    <property type="match status" value="1"/>
</dbReference>
<dbReference type="PANTHER" id="PTHR12377:SF2">
    <property type="entry name" value="CYTOSOLIC IRON-SULFUR ASSEMBLY COMPONENT 2A"/>
    <property type="match status" value="1"/>
</dbReference>
<feature type="domain" description="MIP18 family-like" evidence="3">
    <location>
        <begin position="58"/>
        <end position="123"/>
    </location>
</feature>
<dbReference type="Proteomes" id="UP001186944">
    <property type="component" value="Unassembled WGS sequence"/>
</dbReference>
<dbReference type="GO" id="GO:0051604">
    <property type="term" value="P:protein maturation"/>
    <property type="evidence" value="ECO:0007669"/>
    <property type="project" value="InterPro"/>
</dbReference>
<accession>A0AA88Y5F8</accession>
<dbReference type="AlphaFoldDB" id="A0AA88Y5F8"/>
<evidence type="ECO:0000313" key="4">
    <source>
        <dbReference type="EMBL" id="KAK3098453.1"/>
    </source>
</evidence>
<dbReference type="FunFam" id="3.30.300.130:FF:000004">
    <property type="entry name" value="cytosolic iron-sulfur assembly component 2A"/>
    <property type="match status" value="1"/>
</dbReference>
<proteinExistence type="inferred from homology"/>
<evidence type="ECO:0000256" key="2">
    <source>
        <dbReference type="ARBA" id="ARBA00022829"/>
    </source>
</evidence>
<dbReference type="InterPro" id="IPR039796">
    <property type="entry name" value="MIP18"/>
</dbReference>
<dbReference type="InterPro" id="IPR002744">
    <property type="entry name" value="MIP18-like"/>
</dbReference>
<gene>
    <name evidence="4" type="ORF">FSP39_019596</name>
</gene>
<dbReference type="EMBL" id="VSWD01000007">
    <property type="protein sequence ID" value="KAK3098453.1"/>
    <property type="molecule type" value="Genomic_DNA"/>
</dbReference>
<reference evidence="4" key="1">
    <citation type="submission" date="2019-08" db="EMBL/GenBank/DDBJ databases">
        <title>The improved chromosome-level genome for the pearl oyster Pinctada fucata martensii using PacBio sequencing and Hi-C.</title>
        <authorList>
            <person name="Zheng Z."/>
        </authorList>
    </citation>
    <scope>NUCLEOTIDE SEQUENCE</scope>
    <source>
        <strain evidence="4">ZZ-2019</strain>
        <tissue evidence="4">Adductor muscle</tissue>
    </source>
</reference>
<dbReference type="GO" id="GO:0007059">
    <property type="term" value="P:chromosome segregation"/>
    <property type="evidence" value="ECO:0007669"/>
    <property type="project" value="UniProtKB-KW"/>
</dbReference>
<dbReference type="Gene3D" id="3.30.300.130">
    <property type="entry name" value="Fe-S cluster assembly (FSCA)"/>
    <property type="match status" value="1"/>
</dbReference>
<keyword evidence="5" id="KW-1185">Reference proteome</keyword>
<organism evidence="4 5">
    <name type="scientific">Pinctada imbricata</name>
    <name type="common">Atlantic pearl-oyster</name>
    <name type="synonym">Pinctada martensii</name>
    <dbReference type="NCBI Taxonomy" id="66713"/>
    <lineage>
        <taxon>Eukaryota</taxon>
        <taxon>Metazoa</taxon>
        <taxon>Spiralia</taxon>
        <taxon>Lophotrochozoa</taxon>
        <taxon>Mollusca</taxon>
        <taxon>Bivalvia</taxon>
        <taxon>Autobranchia</taxon>
        <taxon>Pteriomorphia</taxon>
        <taxon>Pterioida</taxon>
        <taxon>Pterioidea</taxon>
        <taxon>Pteriidae</taxon>
        <taxon>Pinctada</taxon>
    </lineage>
</organism>
<dbReference type="Pfam" id="PF01883">
    <property type="entry name" value="FeS_assembly_P"/>
    <property type="match status" value="1"/>
</dbReference>
<name>A0AA88Y5F8_PINIB</name>
<dbReference type="PANTHER" id="PTHR12377">
    <property type="entry name" value="CYTOSOLIC IRON-SULFUR ASSEMBLY COMPONENT 2B-RELATED"/>
    <property type="match status" value="1"/>
</dbReference>
<comment type="similarity">
    <text evidence="1">Belongs to the MIP18 family.</text>
</comment>
<protein>
    <recommendedName>
        <fullName evidence="3">MIP18 family-like domain-containing protein</fullName>
    </recommendedName>
</protein>
<evidence type="ECO:0000256" key="1">
    <source>
        <dbReference type="ARBA" id="ARBA00010381"/>
    </source>
</evidence>
<keyword evidence="2" id="KW-0159">Chromosome partition</keyword>
<dbReference type="Gene3D" id="6.10.250.1280">
    <property type="match status" value="1"/>
</dbReference>
<sequence length="178" mass="20249">MIRILERFVQNGSVMSLINDVHGSINTKGGKDDENLLHVKETVYGTNSNVISFHMLWITNLIRGIIDPEKPQTLEDLNVVSEENVHVSRIGEEEYLVKVVFVPTVPHCSLASLIGLCMRSKLEKCMPEKFKLDIFIKEGTHSTAEEINKQINDKERVAAAMENPNLQRIIDKCIEEEY</sequence>
<evidence type="ECO:0000313" key="5">
    <source>
        <dbReference type="Proteomes" id="UP001186944"/>
    </source>
</evidence>
<evidence type="ECO:0000259" key="3">
    <source>
        <dbReference type="Pfam" id="PF01883"/>
    </source>
</evidence>